<dbReference type="InterPro" id="IPR027417">
    <property type="entry name" value="P-loop_NTPase"/>
</dbReference>
<protein>
    <recommendedName>
        <fullName evidence="11">RecBCD enzyme subunit RecD</fullName>
        <ecNumber evidence="11">5.6.2.3</ecNumber>
    </recommendedName>
    <alternativeName>
        <fullName evidence="11">DNA 5'-3' helicase subunit RecD</fullName>
    </alternativeName>
    <alternativeName>
        <fullName evidence="11">Exonuclease V subunit RecD</fullName>
        <shortName evidence="11">ExoV subunit RecD</shortName>
    </alternativeName>
    <alternativeName>
        <fullName evidence="11">Helicase/nuclease RecBCD subunit RecD</fullName>
    </alternativeName>
</protein>
<keyword evidence="6 11" id="KW-0269">Exonuclease</keyword>
<evidence type="ECO:0000256" key="1">
    <source>
        <dbReference type="ARBA" id="ARBA00022722"/>
    </source>
</evidence>
<dbReference type="EC" id="5.6.2.3" evidence="11"/>
<dbReference type="GO" id="GO:0017116">
    <property type="term" value="F:single-stranded DNA helicase activity"/>
    <property type="evidence" value="ECO:0007669"/>
    <property type="project" value="TreeGrafter"/>
</dbReference>
<dbReference type="GO" id="GO:0043139">
    <property type="term" value="F:5'-3' DNA helicase activity"/>
    <property type="evidence" value="ECO:0007669"/>
    <property type="project" value="UniProtKB-UniRule"/>
</dbReference>
<keyword evidence="7 11" id="KW-0067">ATP-binding</keyword>
<evidence type="ECO:0000259" key="13">
    <source>
        <dbReference type="Pfam" id="PF21185"/>
    </source>
</evidence>
<keyword evidence="3 11" id="KW-0227">DNA damage</keyword>
<evidence type="ECO:0000256" key="10">
    <source>
        <dbReference type="ARBA" id="ARBA00023235"/>
    </source>
</evidence>
<dbReference type="GO" id="GO:0000724">
    <property type="term" value="P:double-strand break repair via homologous recombination"/>
    <property type="evidence" value="ECO:0007669"/>
    <property type="project" value="UniProtKB-UniRule"/>
</dbReference>
<dbReference type="GO" id="GO:0009338">
    <property type="term" value="C:exodeoxyribonuclease V complex"/>
    <property type="evidence" value="ECO:0007669"/>
    <property type="project" value="InterPro"/>
</dbReference>
<dbReference type="PANTHER" id="PTHR43788:SF6">
    <property type="entry name" value="DNA HELICASE B"/>
    <property type="match status" value="1"/>
</dbReference>
<dbReference type="GO" id="GO:0008854">
    <property type="term" value="F:exodeoxyribonuclease V activity"/>
    <property type="evidence" value="ECO:0007669"/>
    <property type="project" value="InterPro"/>
</dbReference>
<dbReference type="Pfam" id="PF21185">
    <property type="entry name" value="RecD_N"/>
    <property type="match status" value="1"/>
</dbReference>
<keyword evidence="10 11" id="KW-0413">Isomerase</keyword>
<evidence type="ECO:0000256" key="7">
    <source>
        <dbReference type="ARBA" id="ARBA00022840"/>
    </source>
</evidence>
<dbReference type="InterPro" id="IPR041851">
    <property type="entry name" value="RecD_N_sf"/>
</dbReference>
<comment type="function">
    <text evidence="11">A helicase/nuclease that prepares dsDNA breaks (DSB) for recombinational DNA repair. Binds to DSBs and unwinds DNA via a highly rapid and processive ATP-dependent bidirectional helicase activity. Unwinds dsDNA until it encounters a Chi (crossover hotspot instigator) sequence from the 3' direction. Cuts ssDNA a few nucleotides 3' to the Chi site. The properties and activities of the enzyme are changed at Chi. The Chi-altered holoenzyme produces a long 3'-ssDNA overhang and facilitates RecA-binding to the ssDNA for homologous DNA recombination and repair. Holoenzyme degrades any linearized DNA that is unable to undergo homologous recombination. In the holoenzyme this subunit has ssDNA-dependent ATPase and 5'-3' helicase activity. When added to pre-assembled RecBC greatly stimulates nuclease activity and augments holoenzyme processivity. Negatively regulates the RecA-loading ability of RecBCD.</text>
</comment>
<feature type="domain" description="RecBCD enzyme subunit RecD N-terminal" evidence="13">
    <location>
        <begin position="17"/>
        <end position="130"/>
    </location>
</feature>
<feature type="binding site" evidence="11">
    <location>
        <begin position="204"/>
        <end position="211"/>
    </location>
    <ligand>
        <name>ATP</name>
        <dbReference type="ChEBI" id="CHEBI:30616"/>
    </ligand>
</feature>
<dbReference type="PANTHER" id="PTHR43788">
    <property type="entry name" value="DNA2/NAM7 HELICASE FAMILY MEMBER"/>
    <property type="match status" value="1"/>
</dbReference>
<evidence type="ECO:0000256" key="2">
    <source>
        <dbReference type="ARBA" id="ARBA00022741"/>
    </source>
</evidence>
<evidence type="ECO:0000313" key="14">
    <source>
        <dbReference type="EMBL" id="QEW06496.1"/>
    </source>
</evidence>
<keyword evidence="2 11" id="KW-0547">Nucleotide-binding</keyword>
<dbReference type="AlphaFoldDB" id="A0A5J6LDR4"/>
<dbReference type="GO" id="GO:0016887">
    <property type="term" value="F:ATP hydrolysis activity"/>
    <property type="evidence" value="ECO:0007669"/>
    <property type="project" value="RHEA"/>
</dbReference>
<dbReference type="GO" id="GO:0005524">
    <property type="term" value="F:ATP binding"/>
    <property type="evidence" value="ECO:0007669"/>
    <property type="project" value="UniProtKB-UniRule"/>
</dbReference>
<name>A0A5J6LDR4_9GAMM</name>
<feature type="domain" description="UvrD-like helicase C-terminal" evidence="12">
    <location>
        <begin position="605"/>
        <end position="651"/>
    </location>
</feature>
<dbReference type="InterPro" id="IPR049550">
    <property type="entry name" value="RecD_N"/>
</dbReference>
<evidence type="ECO:0000256" key="6">
    <source>
        <dbReference type="ARBA" id="ARBA00022839"/>
    </source>
</evidence>
<comment type="similarity">
    <text evidence="11">Belongs to the RecD family.</text>
</comment>
<keyword evidence="1 11" id="KW-0540">Nuclease</keyword>
<evidence type="ECO:0000259" key="12">
    <source>
        <dbReference type="Pfam" id="PF13538"/>
    </source>
</evidence>
<keyword evidence="4 11" id="KW-0378">Hydrolase</keyword>
<proteinExistence type="inferred from homology"/>
<dbReference type="Gene3D" id="3.40.50.300">
    <property type="entry name" value="P-loop containing nucleotide triphosphate hydrolases"/>
    <property type="match status" value="3"/>
</dbReference>
<organism evidence="14 15">
    <name type="scientific">Nitrincola iocasae</name>
    <dbReference type="NCBI Taxonomy" id="2614693"/>
    <lineage>
        <taxon>Bacteria</taxon>
        <taxon>Pseudomonadati</taxon>
        <taxon>Pseudomonadota</taxon>
        <taxon>Gammaproteobacteria</taxon>
        <taxon>Oceanospirillales</taxon>
        <taxon>Oceanospirillaceae</taxon>
        <taxon>Nitrincola</taxon>
    </lineage>
</organism>
<dbReference type="InterPro" id="IPR050534">
    <property type="entry name" value="Coronavir_polyprotein_1ab"/>
</dbReference>
<evidence type="ECO:0000256" key="8">
    <source>
        <dbReference type="ARBA" id="ARBA00023125"/>
    </source>
</evidence>
<dbReference type="Proteomes" id="UP000325606">
    <property type="component" value="Chromosome"/>
</dbReference>
<dbReference type="Pfam" id="PF13538">
    <property type="entry name" value="UvrD_C_2"/>
    <property type="match status" value="1"/>
</dbReference>
<dbReference type="GO" id="GO:0003677">
    <property type="term" value="F:DNA binding"/>
    <property type="evidence" value="ECO:0007669"/>
    <property type="project" value="UniProtKB-UniRule"/>
</dbReference>
<keyword evidence="15" id="KW-1185">Reference proteome</keyword>
<dbReference type="HAMAP" id="MF_01487">
    <property type="entry name" value="RecD"/>
    <property type="match status" value="1"/>
</dbReference>
<evidence type="ECO:0000256" key="9">
    <source>
        <dbReference type="ARBA" id="ARBA00023204"/>
    </source>
</evidence>
<keyword evidence="9 11" id="KW-0234">DNA repair</keyword>
<dbReference type="EMBL" id="CP044222">
    <property type="protein sequence ID" value="QEW06496.1"/>
    <property type="molecule type" value="Genomic_DNA"/>
</dbReference>
<dbReference type="Pfam" id="PF13245">
    <property type="entry name" value="AAA_19"/>
    <property type="match status" value="1"/>
</dbReference>
<keyword evidence="8 11" id="KW-0238">DNA-binding</keyword>
<comment type="catalytic activity">
    <reaction evidence="11">
        <text>ATP + H2O = ADP + phosphate + H(+)</text>
        <dbReference type="Rhea" id="RHEA:13065"/>
        <dbReference type="ChEBI" id="CHEBI:15377"/>
        <dbReference type="ChEBI" id="CHEBI:15378"/>
        <dbReference type="ChEBI" id="CHEBI:30616"/>
        <dbReference type="ChEBI" id="CHEBI:43474"/>
        <dbReference type="ChEBI" id="CHEBI:456216"/>
        <dbReference type="EC" id="5.6.2.3"/>
    </reaction>
</comment>
<dbReference type="CDD" id="cd17933">
    <property type="entry name" value="DEXSc_RecD-like"/>
    <property type="match status" value="1"/>
</dbReference>
<dbReference type="RefSeq" id="WP_151054894.1">
    <property type="nucleotide sequence ID" value="NZ_CP044222.1"/>
</dbReference>
<dbReference type="InterPro" id="IPR027785">
    <property type="entry name" value="UvrD-like_helicase_C"/>
</dbReference>
<dbReference type="CDD" id="cd18809">
    <property type="entry name" value="SF1_C_RecD"/>
    <property type="match status" value="1"/>
</dbReference>
<evidence type="ECO:0000256" key="11">
    <source>
        <dbReference type="HAMAP-Rule" id="MF_01487"/>
    </source>
</evidence>
<gene>
    <name evidence="11 14" type="primary">recD</name>
    <name evidence="14" type="ORF">F5I99_08225</name>
</gene>
<dbReference type="NCBIfam" id="TIGR01447">
    <property type="entry name" value="recD"/>
    <property type="match status" value="1"/>
</dbReference>
<evidence type="ECO:0000256" key="4">
    <source>
        <dbReference type="ARBA" id="ARBA00022801"/>
    </source>
</evidence>
<accession>A0A5J6LDR4</accession>
<comment type="subunit">
    <text evidence="11">Heterotrimer of RecB, RecC and RecD. All subunits contribute to DNA-binding.</text>
</comment>
<dbReference type="InterPro" id="IPR006344">
    <property type="entry name" value="RecD"/>
</dbReference>
<reference evidence="14 15" key="1">
    <citation type="submission" date="2019-09" db="EMBL/GenBank/DDBJ databases">
        <title>Nitrincola iocasae sp. nov., a bacterium isolated from the sediment collected at a cold seep field in South China Sea.</title>
        <authorList>
            <person name="Zhang H."/>
            <person name="Wang H."/>
            <person name="Li C."/>
        </authorList>
    </citation>
    <scope>NUCLEOTIDE SEQUENCE [LARGE SCALE GENOMIC DNA]</scope>
    <source>
        <strain evidence="14 15">KXZD1103</strain>
    </source>
</reference>
<comment type="miscellaneous">
    <text evidence="11">In the RecBCD complex, RecB has a slow 3'-5' helicase, an exonuclease activity and loads RecA onto ssDNA, RecD has a fast 5'-3' helicase activity, while RecC stimulates the ATPase and processivity of the RecB helicase and contributes to recognition of the Chi site.</text>
</comment>
<dbReference type="SUPFAM" id="SSF52540">
    <property type="entry name" value="P-loop containing nucleoside triphosphate hydrolases"/>
    <property type="match status" value="2"/>
</dbReference>
<sequence>MKADSEASLNWLNLLHQQGKLRALDLALSRYIAEAAPESDPCVLLAIALTSERNGHGDVCLDLIGALTHLELAAGPDAPALASILQMLQSVSPESWWARLSQSAAIQRLASDGQSDQPEKATAPLVLSGSSERPILYLRRYWNYEQQVRTALMQRIDHCYDLPEAPMAALLNSLFPPSAETAQPDWQKIACALSARRGFAVITGGPGTGKTTTVVRLLALLQALALQQAQPVLRIALAAPTGKAAARLNASIAAQVANLPLAALSKTPEQLEAAIPTEVTTLHRLLGPIPDSRRFRHHRSQQLPVDLVVVDEASMVDLEMLAALVDALKPGARLILLGDKDQLASVEAGAILGDLCQQASLGRYQDETAQWLAGVTGYSLDARYLSETGRPLDQVITMLRQSHRFSEQGGIGALARLVNDGQLYDQPVEDRLQALDQLFTEQQDQIDRLSVSHASDASLAQLIIKGYQTYLQQLQQSRPALAAGLAAHDLWAAQVLETHTGFQLLCAVREGPWGVEQLNQWITRTLAGAGLLEGSDALWYEGRPVLITRNDYSLRLMNGDIGIALMRPVENSDGSITSALRVVFPAVDGSVRWVMPSRLQALESVFAMTVHKSQGSEFSHTALVLPDQPNPVLTQELIYTGITRSRERFTLIHSRDSVLRHALEKRVTRLSGLHL</sequence>
<keyword evidence="5 11" id="KW-0347">Helicase</keyword>
<evidence type="ECO:0000256" key="5">
    <source>
        <dbReference type="ARBA" id="ARBA00022806"/>
    </source>
</evidence>
<dbReference type="KEGG" id="nik:F5I99_08225"/>
<evidence type="ECO:0000256" key="3">
    <source>
        <dbReference type="ARBA" id="ARBA00022763"/>
    </source>
</evidence>
<evidence type="ECO:0000313" key="15">
    <source>
        <dbReference type="Proteomes" id="UP000325606"/>
    </source>
</evidence>
<dbReference type="Gene3D" id="1.10.10.1020">
    <property type="entry name" value="RecBCD complex, subunit RecD, N-terminal domain"/>
    <property type="match status" value="1"/>
</dbReference>